<dbReference type="Proteomes" id="UP000199306">
    <property type="component" value="Unassembled WGS sequence"/>
</dbReference>
<accession>A0A1I5M8D9</accession>
<keyword evidence="2" id="KW-1185">Reference proteome</keyword>
<proteinExistence type="predicted"/>
<keyword evidence="1" id="KW-0804">Transcription</keyword>
<dbReference type="Gene3D" id="1.10.1740.10">
    <property type="match status" value="1"/>
</dbReference>
<evidence type="ECO:0000313" key="1">
    <source>
        <dbReference type="EMBL" id="SFP05854.1"/>
    </source>
</evidence>
<organism evidence="1 2">
    <name type="scientific">Pseudarcicella hirudinis</name>
    <dbReference type="NCBI Taxonomy" id="1079859"/>
    <lineage>
        <taxon>Bacteria</taxon>
        <taxon>Pseudomonadati</taxon>
        <taxon>Bacteroidota</taxon>
        <taxon>Cytophagia</taxon>
        <taxon>Cytophagales</taxon>
        <taxon>Flectobacillaceae</taxon>
        <taxon>Pseudarcicella</taxon>
    </lineage>
</organism>
<dbReference type="GO" id="GO:0000428">
    <property type="term" value="C:DNA-directed RNA polymerase complex"/>
    <property type="evidence" value="ECO:0007669"/>
    <property type="project" value="UniProtKB-KW"/>
</dbReference>
<dbReference type="OrthoDB" id="1099849at2"/>
<sequence length="337" mass="39174">MNEQALYTGLLKGVLIGRLAYANHLATYYSNWLEKGEIEDRLKPKIFEQLKAYYGILLEEEEEIEMEKLFYQSEKEQLITFLQNLEIAYNDNFLNSISKRRKLVETIYSDISNRTNFVISDAEIHEIKKAESTNNASLAGEVWKKINKTDREAIDFLCKTSRPKVSHFVLNNSGNKANTDEILSKSTFEFLRKLEKMPKDKGYYQWLPVSIGDILKTSIFTYFLKICMRRWIDMLRSREKEVAVFDDKIHYDGFYEEFETTEFEEVKPSPAILKAIRQLPESCYKIIAGKYFGGTEGIGLTSKELSQEIGYAVGYINNKHRGCLDELREILNADKSN</sequence>
<dbReference type="RefSeq" id="WP_092010733.1">
    <property type="nucleotide sequence ID" value="NZ_FOXH01000001.1"/>
</dbReference>
<dbReference type="AlphaFoldDB" id="A0A1I5M8D9"/>
<gene>
    <name evidence="1" type="ORF">SAMN04515674_101183</name>
</gene>
<evidence type="ECO:0000313" key="2">
    <source>
        <dbReference type="Proteomes" id="UP000199306"/>
    </source>
</evidence>
<name>A0A1I5M8D9_9BACT</name>
<reference evidence="1 2" key="1">
    <citation type="submission" date="2016-10" db="EMBL/GenBank/DDBJ databases">
        <authorList>
            <person name="de Groot N.N."/>
        </authorList>
    </citation>
    <scope>NUCLEOTIDE SEQUENCE [LARGE SCALE GENOMIC DNA]</scope>
    <source>
        <strain evidence="2">E92,LMG 26720,CCM 7988</strain>
    </source>
</reference>
<keyword evidence="1" id="KW-0240">DNA-directed RNA polymerase</keyword>
<dbReference type="EMBL" id="FOXH01000001">
    <property type="protein sequence ID" value="SFP05854.1"/>
    <property type="molecule type" value="Genomic_DNA"/>
</dbReference>
<dbReference type="STRING" id="1079859.SAMN04515674_101183"/>
<protein>
    <submittedName>
        <fullName evidence="1">DNA-directed RNA polymerase specialized sigma subunit, sigma24 family</fullName>
    </submittedName>
</protein>